<evidence type="ECO:0000256" key="1">
    <source>
        <dbReference type="SAM" id="SignalP"/>
    </source>
</evidence>
<proteinExistence type="predicted"/>
<dbReference type="Proteomes" id="UP000269721">
    <property type="component" value="Unassembled WGS sequence"/>
</dbReference>
<reference evidence="3" key="1">
    <citation type="journal article" date="2018" name="Nat. Microbiol.">
        <title>Leveraging single-cell genomics to expand the fungal tree of life.</title>
        <authorList>
            <person name="Ahrendt S.R."/>
            <person name="Quandt C.A."/>
            <person name="Ciobanu D."/>
            <person name="Clum A."/>
            <person name="Salamov A."/>
            <person name="Andreopoulos B."/>
            <person name="Cheng J.F."/>
            <person name="Woyke T."/>
            <person name="Pelin A."/>
            <person name="Henrissat B."/>
            <person name="Reynolds N.K."/>
            <person name="Benny G.L."/>
            <person name="Smith M.E."/>
            <person name="James T.Y."/>
            <person name="Grigoriev I.V."/>
        </authorList>
    </citation>
    <scope>NUCLEOTIDE SEQUENCE [LARGE SCALE GENOMIC DNA]</scope>
</reference>
<organism evidence="2 3">
    <name type="scientific">Blyttiomyces helicus</name>
    <dbReference type="NCBI Taxonomy" id="388810"/>
    <lineage>
        <taxon>Eukaryota</taxon>
        <taxon>Fungi</taxon>
        <taxon>Fungi incertae sedis</taxon>
        <taxon>Chytridiomycota</taxon>
        <taxon>Chytridiomycota incertae sedis</taxon>
        <taxon>Chytridiomycetes</taxon>
        <taxon>Chytridiomycetes incertae sedis</taxon>
        <taxon>Blyttiomyces</taxon>
    </lineage>
</organism>
<protein>
    <submittedName>
        <fullName evidence="2">Uncharacterized protein</fullName>
    </submittedName>
</protein>
<dbReference type="EMBL" id="ML000170">
    <property type="protein sequence ID" value="RKO84376.1"/>
    <property type="molecule type" value="Genomic_DNA"/>
</dbReference>
<evidence type="ECO:0000313" key="2">
    <source>
        <dbReference type="EMBL" id="RKO84376.1"/>
    </source>
</evidence>
<name>A0A4P9W2T5_9FUNG</name>
<gene>
    <name evidence="2" type="ORF">BDK51DRAFT_49120</name>
</gene>
<feature type="signal peptide" evidence="1">
    <location>
        <begin position="1"/>
        <end position="23"/>
    </location>
</feature>
<feature type="chain" id="PRO_5020983219" evidence="1">
    <location>
        <begin position="24"/>
        <end position="299"/>
    </location>
</feature>
<dbReference type="AlphaFoldDB" id="A0A4P9W2T5"/>
<accession>A0A4P9W2T5</accession>
<keyword evidence="1" id="KW-0732">Signal</keyword>
<keyword evidence="3" id="KW-1185">Reference proteome</keyword>
<evidence type="ECO:0000313" key="3">
    <source>
        <dbReference type="Proteomes" id="UP000269721"/>
    </source>
</evidence>
<sequence length="299" mass="33261">MSARGCMWLRMWIRLRCLQPSLSCERSLLTGRCSFSHHRAVAEMLGPLCSHSSTGCVASRSSVSEGGDAGFALGEGEGKKTFASLTIAASEPLTSAESNPRPRPSGFMQTHRQLRSGLGLHPARQVAIERCHHPSGPADLEAEAATYQLVRAAVNTDRSDTASANSTSTNHDQELQLRVPRFQRFFRNTAEFKEALTLSSAIAAFDEKDCPVYTLNRVWPNPGPYRRKIAEMYFPESFRYFDSSVCPANVRNVGNVHLNLTCPTFWIQLSSQVGQRRFRRASLTWPDRAPCQELALLQL</sequence>